<reference evidence="9 10" key="1">
    <citation type="journal article" date="2015" name="Nature">
        <title>rRNA introns, odd ribosomes, and small enigmatic genomes across a large radiation of phyla.</title>
        <authorList>
            <person name="Brown C.T."/>
            <person name="Hug L.A."/>
            <person name="Thomas B.C."/>
            <person name="Sharon I."/>
            <person name="Castelle C.J."/>
            <person name="Singh A."/>
            <person name="Wilkins M.J."/>
            <person name="Williams K.H."/>
            <person name="Banfield J.F."/>
        </authorList>
    </citation>
    <scope>NUCLEOTIDE SEQUENCE [LARGE SCALE GENOMIC DNA]</scope>
</reference>
<evidence type="ECO:0000313" key="10">
    <source>
        <dbReference type="Proteomes" id="UP000033918"/>
    </source>
</evidence>
<dbReference type="InterPro" id="IPR002052">
    <property type="entry name" value="DNA_methylase_N6_adenine_CS"/>
</dbReference>
<dbReference type="Pfam" id="PF07669">
    <property type="entry name" value="Eco57I"/>
    <property type="match status" value="1"/>
</dbReference>
<dbReference type="PRINTS" id="PR00507">
    <property type="entry name" value="N12N6MTFRASE"/>
</dbReference>
<dbReference type="PANTHER" id="PTHR33841">
    <property type="entry name" value="DNA METHYLTRANSFERASE YEEA-RELATED"/>
    <property type="match status" value="1"/>
</dbReference>
<dbReference type="EMBL" id="LCAK01000003">
    <property type="protein sequence ID" value="KKR88814.1"/>
    <property type="molecule type" value="Genomic_DNA"/>
</dbReference>
<keyword evidence="3" id="KW-0489">Methyltransferase</keyword>
<comment type="similarity">
    <text evidence="1">Belongs to the N(4)/N(6)-methyltransferase family.</text>
</comment>
<protein>
    <recommendedName>
        <fullName evidence="2">site-specific DNA-methyltransferase (adenine-specific)</fullName>
        <ecNumber evidence="2">2.1.1.72</ecNumber>
    </recommendedName>
</protein>
<dbReference type="InterPro" id="IPR050953">
    <property type="entry name" value="N4_N6_ade-DNA_methylase"/>
</dbReference>
<evidence type="ECO:0000256" key="4">
    <source>
        <dbReference type="ARBA" id="ARBA00022679"/>
    </source>
</evidence>
<dbReference type="InterPro" id="IPR054520">
    <property type="entry name" value="M_Eco57I_C"/>
</dbReference>
<evidence type="ECO:0000256" key="2">
    <source>
        <dbReference type="ARBA" id="ARBA00011900"/>
    </source>
</evidence>
<evidence type="ECO:0000256" key="5">
    <source>
        <dbReference type="ARBA" id="ARBA00022691"/>
    </source>
</evidence>
<feature type="domain" description="Type II methyltransferase M.TaqI-like" evidence="7">
    <location>
        <begin position="83"/>
        <end position="213"/>
    </location>
</feature>
<feature type="domain" description="Type II methyltransferase M.Eco57I C-terminal" evidence="8">
    <location>
        <begin position="295"/>
        <end position="528"/>
    </location>
</feature>
<dbReference type="EC" id="2.1.1.72" evidence="2"/>
<evidence type="ECO:0000256" key="6">
    <source>
        <dbReference type="ARBA" id="ARBA00047942"/>
    </source>
</evidence>
<evidence type="ECO:0000256" key="1">
    <source>
        <dbReference type="ARBA" id="ARBA00006594"/>
    </source>
</evidence>
<dbReference type="InterPro" id="IPR029063">
    <property type="entry name" value="SAM-dependent_MTases_sf"/>
</dbReference>
<dbReference type="GO" id="GO:0003676">
    <property type="term" value="F:nucleic acid binding"/>
    <property type="evidence" value="ECO:0007669"/>
    <property type="project" value="InterPro"/>
</dbReference>
<dbReference type="GO" id="GO:0006304">
    <property type="term" value="P:DNA modification"/>
    <property type="evidence" value="ECO:0007669"/>
    <property type="project" value="InterPro"/>
</dbReference>
<dbReference type="GO" id="GO:0032259">
    <property type="term" value="P:methylation"/>
    <property type="evidence" value="ECO:0007669"/>
    <property type="project" value="UniProtKB-KW"/>
</dbReference>
<dbReference type="PANTHER" id="PTHR33841:SF5">
    <property type="entry name" value="DNA METHYLASE (MODIFICATION METHYLASE) (METHYLTRANSFERASE)-RELATED"/>
    <property type="match status" value="1"/>
</dbReference>
<evidence type="ECO:0000259" key="7">
    <source>
        <dbReference type="Pfam" id="PF07669"/>
    </source>
</evidence>
<dbReference type="SUPFAM" id="SSF53335">
    <property type="entry name" value="S-adenosyl-L-methionine-dependent methyltransferases"/>
    <property type="match status" value="1"/>
</dbReference>
<dbReference type="Proteomes" id="UP000033918">
    <property type="component" value="Unassembled WGS sequence"/>
</dbReference>
<dbReference type="Gene3D" id="3.40.50.150">
    <property type="entry name" value="Vaccinia Virus protein VP39"/>
    <property type="match status" value="1"/>
</dbReference>
<dbReference type="Pfam" id="PF22837">
    <property type="entry name" value="M_Eco57I_C"/>
    <property type="match status" value="1"/>
</dbReference>
<keyword evidence="4" id="KW-0808">Transferase</keyword>
<comment type="catalytic activity">
    <reaction evidence="6">
        <text>a 2'-deoxyadenosine in DNA + S-adenosyl-L-methionine = an N(6)-methyl-2'-deoxyadenosine in DNA + S-adenosyl-L-homocysteine + H(+)</text>
        <dbReference type="Rhea" id="RHEA:15197"/>
        <dbReference type="Rhea" id="RHEA-COMP:12418"/>
        <dbReference type="Rhea" id="RHEA-COMP:12419"/>
        <dbReference type="ChEBI" id="CHEBI:15378"/>
        <dbReference type="ChEBI" id="CHEBI:57856"/>
        <dbReference type="ChEBI" id="CHEBI:59789"/>
        <dbReference type="ChEBI" id="CHEBI:90615"/>
        <dbReference type="ChEBI" id="CHEBI:90616"/>
        <dbReference type="EC" id="2.1.1.72"/>
    </reaction>
</comment>
<gene>
    <name evidence="9" type="ORF">UU38_C0003G0065</name>
</gene>
<dbReference type="AlphaFoldDB" id="A0A0G0UJ61"/>
<evidence type="ECO:0000313" key="9">
    <source>
        <dbReference type="EMBL" id="KKR88814.1"/>
    </source>
</evidence>
<dbReference type="CDD" id="cd02440">
    <property type="entry name" value="AdoMet_MTases"/>
    <property type="match status" value="1"/>
</dbReference>
<dbReference type="PATRIC" id="fig|1619006.3.peg.350"/>
<sequence length="541" mass="63426">MYTKVSEKIMTPGYENDLENEYSKTVDLEHRRAFGQFFTPFKIAKFMSEWVLDSEKQEMEVLDPAAGFGIFPRVMSSFNKRKKINFDLWEIDENIAKKLKDVIQEIKMEAVIHQADFLKNGWDKKYDGIIANPPYFKHHYINEKEKVFQEICLRTYFRFSIQTNIYCWFLIKAINLLDKGGRLAFIVPSEFFNANYGEKVKEYLKQCGVVLHFISVNFEENVFDNALTTSVIILAEKSPQKHESINFYTVHNVKELVSVKDFLNKHPKKTFKIADLNPKTKWRNYFNGDKDIFSKELVSLSTFGKFSRGIATGANHYFTLSLPEVEEHKISKKCLRPCITKAVHAKDIYFSDEHFDKLREQEKKVYLFDGEKSQEQSCKNYIALGEKQGVSQKYLTKNRDPWYALEKRDVAPIWVTVFGRSGLKFVWNDSSCINLTCFHAFYPTELGKNYLDILFIYLYSNTAQKLFDREKREYGGGLGKFEPNDLNKAFVVDFRLLDKKQISILANLQRDFLKSEKNEREQFLKKADDIFKPLAQSVFSK</sequence>
<dbReference type="PROSITE" id="PS00092">
    <property type="entry name" value="N6_MTASE"/>
    <property type="match status" value="1"/>
</dbReference>
<keyword evidence="5" id="KW-0949">S-adenosyl-L-methionine</keyword>
<evidence type="ECO:0000256" key="3">
    <source>
        <dbReference type="ARBA" id="ARBA00022603"/>
    </source>
</evidence>
<name>A0A0G0UJ61_9BACT</name>
<organism evidence="9 10">
    <name type="scientific">Candidatus Wolfebacteria bacterium GW2011_GWB1_41_12</name>
    <dbReference type="NCBI Taxonomy" id="1619006"/>
    <lineage>
        <taxon>Bacteria</taxon>
        <taxon>Candidatus Wolfeibacteriota</taxon>
    </lineage>
</organism>
<dbReference type="GO" id="GO:0009007">
    <property type="term" value="F:site-specific DNA-methyltransferase (adenine-specific) activity"/>
    <property type="evidence" value="ECO:0007669"/>
    <property type="project" value="UniProtKB-EC"/>
</dbReference>
<evidence type="ECO:0000259" key="8">
    <source>
        <dbReference type="Pfam" id="PF22837"/>
    </source>
</evidence>
<proteinExistence type="inferred from homology"/>
<comment type="caution">
    <text evidence="9">The sequence shown here is derived from an EMBL/GenBank/DDBJ whole genome shotgun (WGS) entry which is preliminary data.</text>
</comment>
<accession>A0A0G0UJ61</accession>
<dbReference type="InterPro" id="IPR011639">
    <property type="entry name" value="MethylTrfase_TaqI-like_dom"/>
</dbReference>